<keyword evidence="4 7" id="KW-0732">Signal</keyword>
<evidence type="ECO:0000313" key="9">
    <source>
        <dbReference type="EMBL" id="GAM61213.1"/>
    </source>
</evidence>
<evidence type="ECO:0000313" key="10">
    <source>
        <dbReference type="Proteomes" id="UP000031670"/>
    </source>
</evidence>
<organism evidence="9 10">
    <name type="scientific">Vibrio ishigakensis</name>
    <dbReference type="NCBI Taxonomy" id="1481914"/>
    <lineage>
        <taxon>Bacteria</taxon>
        <taxon>Pseudomonadati</taxon>
        <taxon>Pseudomonadota</taxon>
        <taxon>Gammaproteobacteria</taxon>
        <taxon>Vibrionales</taxon>
        <taxon>Vibrionaceae</taxon>
        <taxon>Vibrio</taxon>
    </lineage>
</organism>
<comment type="caution">
    <text evidence="9">The sequence shown here is derived from an EMBL/GenBank/DDBJ whole genome shotgun (WGS) entry which is preliminary data.</text>
</comment>
<proteinExistence type="inferred from homology"/>
<dbReference type="InterPro" id="IPR000917">
    <property type="entry name" value="Sulfatase_N"/>
</dbReference>
<keyword evidence="5" id="KW-0378">Hydrolase</keyword>
<feature type="signal peptide" evidence="7">
    <location>
        <begin position="1"/>
        <end position="25"/>
    </location>
</feature>
<protein>
    <submittedName>
        <fullName evidence="9">Arylsulfatase</fullName>
    </submittedName>
</protein>
<dbReference type="GO" id="GO:0004065">
    <property type="term" value="F:arylsulfatase activity"/>
    <property type="evidence" value="ECO:0007669"/>
    <property type="project" value="TreeGrafter"/>
</dbReference>
<evidence type="ECO:0000256" key="4">
    <source>
        <dbReference type="ARBA" id="ARBA00022729"/>
    </source>
</evidence>
<evidence type="ECO:0000256" key="5">
    <source>
        <dbReference type="ARBA" id="ARBA00022801"/>
    </source>
</evidence>
<dbReference type="PANTHER" id="PTHR42693">
    <property type="entry name" value="ARYLSULFATASE FAMILY MEMBER"/>
    <property type="match status" value="1"/>
</dbReference>
<gene>
    <name evidence="9" type="ORF">JCM19232_4155</name>
</gene>
<keyword evidence="3" id="KW-0479">Metal-binding</keyword>
<evidence type="ECO:0000259" key="8">
    <source>
        <dbReference type="Pfam" id="PF00884"/>
    </source>
</evidence>
<name>A0A0B8PDJ1_9VIBR</name>
<evidence type="ECO:0000256" key="6">
    <source>
        <dbReference type="ARBA" id="ARBA00022837"/>
    </source>
</evidence>
<comment type="cofactor">
    <cofactor evidence="1">
        <name>Ca(2+)</name>
        <dbReference type="ChEBI" id="CHEBI:29108"/>
    </cofactor>
</comment>
<evidence type="ECO:0000256" key="1">
    <source>
        <dbReference type="ARBA" id="ARBA00001913"/>
    </source>
</evidence>
<evidence type="ECO:0000256" key="7">
    <source>
        <dbReference type="SAM" id="SignalP"/>
    </source>
</evidence>
<keyword evidence="6" id="KW-0106">Calcium</keyword>
<comment type="similarity">
    <text evidence="2">Belongs to the sulfatase family.</text>
</comment>
<dbReference type="RefSeq" id="WP_261837094.1">
    <property type="nucleotide sequence ID" value="NZ_AP024882.1"/>
</dbReference>
<reference evidence="9 10" key="2">
    <citation type="submission" date="2015-01" db="EMBL/GenBank/DDBJ databases">
        <authorList>
            <consortium name="NBRP consortium"/>
            <person name="Sawabe T."/>
            <person name="Meirelles P."/>
            <person name="Feng G."/>
            <person name="Sayaka M."/>
            <person name="Hattori M."/>
            <person name="Ohkuma M."/>
        </authorList>
    </citation>
    <scope>NUCLEOTIDE SEQUENCE [LARGE SCALE GENOMIC DNA]</scope>
    <source>
        <strain evidence="9 10">JCM19232</strain>
    </source>
</reference>
<dbReference type="SUPFAM" id="SSF53649">
    <property type="entry name" value="Alkaline phosphatase-like"/>
    <property type="match status" value="1"/>
</dbReference>
<dbReference type="Gene3D" id="3.30.1120.10">
    <property type="match status" value="1"/>
</dbReference>
<accession>A0A0B8PDJ1</accession>
<dbReference type="EMBL" id="BBSA01000002">
    <property type="protein sequence ID" value="GAM61213.1"/>
    <property type="molecule type" value="Genomic_DNA"/>
</dbReference>
<dbReference type="GO" id="GO:0046872">
    <property type="term" value="F:metal ion binding"/>
    <property type="evidence" value="ECO:0007669"/>
    <property type="project" value="UniProtKB-KW"/>
</dbReference>
<sequence>MLKINKSIVAASVAAATFGATTVQANEIIHDAEHYILHAQSGERWAVEDGELDKKLAELEARFGTKPNIIHYMWDDTPLGDVGIPDIQKTRGYETPVMNQMAKDGANFMRMYTEPSCTPTRAAALTGRYAVRNGMYTVGFPYEYGGLPRTEVTIAEILSEAGYKTAFHGKAHQGDTEGGNMNEQGFDEAFWTPYNQVPSLYNARGQHGVLAKGVLMPEMFPEDPYELDPEWRPNGFVYALEGNKGGPVTEWGEPTEDYYYNIDREATDRTLDFIERSVDEGKPFYVAHWPTMASFLNIKPGEDFRTVNGSILAEGLVRIDDMLGEIQDKVKELGIEENTLIIAMADNGPMVTGGPVGMNETLHTGGKGMYTEGAVRVPMVATWPGMIEEGSVPGDILHVTDLFTTFARLGGALEHVPTDRIIDGVDQTSLFINGDTHSRRDYVYIYTGDELGAIVKGRYKWHAGNAAKGLSGAEYYDIYADPRERVGMMLPMFPAKGMFTTMKARHNMMIDAYPNIEQERAMPFISVENPREDLRKAGELRVDEETFPIDIREHMQNVKGYENFQQDEWKREK</sequence>
<feature type="domain" description="Sulfatase N-terminal" evidence="8">
    <location>
        <begin position="67"/>
        <end position="411"/>
    </location>
</feature>
<feature type="chain" id="PRO_5002139883" evidence="7">
    <location>
        <begin position="26"/>
        <end position="573"/>
    </location>
</feature>
<dbReference type="Proteomes" id="UP000031670">
    <property type="component" value="Unassembled WGS sequence"/>
</dbReference>
<dbReference type="Pfam" id="PF00884">
    <property type="entry name" value="Sulfatase"/>
    <property type="match status" value="1"/>
</dbReference>
<reference evidence="9 10" key="1">
    <citation type="submission" date="2015-01" db="EMBL/GenBank/DDBJ databases">
        <title>Vibrio sp. C5 JCM 19232 whole genome shotgun sequence.</title>
        <authorList>
            <person name="Sawabe T."/>
            <person name="Meirelles P."/>
            <person name="Feng G."/>
            <person name="Sayaka M."/>
            <person name="Hattori M."/>
            <person name="Ohkuma M."/>
        </authorList>
    </citation>
    <scope>NUCLEOTIDE SEQUENCE [LARGE SCALE GENOMIC DNA]</scope>
    <source>
        <strain evidence="9 10">JCM19232</strain>
    </source>
</reference>
<dbReference type="InterPro" id="IPR050738">
    <property type="entry name" value="Sulfatase"/>
</dbReference>
<dbReference type="Gene3D" id="3.40.720.10">
    <property type="entry name" value="Alkaline Phosphatase, subunit A"/>
    <property type="match status" value="1"/>
</dbReference>
<dbReference type="AlphaFoldDB" id="A0A0B8PDJ1"/>
<evidence type="ECO:0000256" key="3">
    <source>
        <dbReference type="ARBA" id="ARBA00022723"/>
    </source>
</evidence>
<dbReference type="PANTHER" id="PTHR42693:SF42">
    <property type="entry name" value="ARYLSULFATASE G"/>
    <property type="match status" value="1"/>
</dbReference>
<dbReference type="InterPro" id="IPR017850">
    <property type="entry name" value="Alkaline_phosphatase_core_sf"/>
</dbReference>
<evidence type="ECO:0000256" key="2">
    <source>
        <dbReference type="ARBA" id="ARBA00008779"/>
    </source>
</evidence>